<dbReference type="AlphaFoldDB" id="H5XHB5"/>
<protein>
    <recommendedName>
        <fullName evidence="3">Zinc-finger domain-containing protein</fullName>
    </recommendedName>
</protein>
<dbReference type="STRING" id="882082.SaccyDRAFT_1702"/>
<dbReference type="InterPro" id="IPR031795">
    <property type="entry name" value="Zf-HC3"/>
</dbReference>
<evidence type="ECO:0000313" key="2">
    <source>
        <dbReference type="Proteomes" id="UP000002791"/>
    </source>
</evidence>
<accession>H5XHB5</accession>
<dbReference type="RefSeq" id="WP_005455325.1">
    <property type="nucleotide sequence ID" value="NZ_CM001440.1"/>
</dbReference>
<evidence type="ECO:0000313" key="1">
    <source>
        <dbReference type="EMBL" id="EHR60600.1"/>
    </source>
</evidence>
<proteinExistence type="predicted"/>
<dbReference type="HOGENOM" id="CLU_171107_0_0_11"/>
<keyword evidence="2" id="KW-1185">Reference proteome</keyword>
<dbReference type="Pfam" id="PF16827">
    <property type="entry name" value="zf-HC3"/>
    <property type="match status" value="1"/>
</dbReference>
<reference evidence="1 2" key="1">
    <citation type="submission" date="2011-11" db="EMBL/GenBank/DDBJ databases">
        <title>The Noncontiguous Finished sequence of Saccharomonospora cyanea NA-134.</title>
        <authorList>
            <consortium name="US DOE Joint Genome Institute"/>
            <person name="Lucas S."/>
            <person name="Han J."/>
            <person name="Lapidus A."/>
            <person name="Cheng J.-F."/>
            <person name="Goodwin L."/>
            <person name="Pitluck S."/>
            <person name="Peters L."/>
            <person name="Ovchinnikova G."/>
            <person name="Lu M."/>
            <person name="Detter J.C."/>
            <person name="Han C."/>
            <person name="Tapia R."/>
            <person name="Land M."/>
            <person name="Hauser L."/>
            <person name="Kyrpides N."/>
            <person name="Ivanova N."/>
            <person name="Pagani I."/>
            <person name="Brambilla E.-M."/>
            <person name="Klenk H.-P."/>
            <person name="Woyke T."/>
        </authorList>
    </citation>
    <scope>NUCLEOTIDE SEQUENCE [LARGE SCALE GENOMIC DNA]</scope>
    <source>
        <strain evidence="1 2">NA-134</strain>
    </source>
</reference>
<dbReference type="Proteomes" id="UP000002791">
    <property type="component" value="Chromosome"/>
</dbReference>
<name>H5XHB5_9PSEU</name>
<sequence>MQRYLWQQAEGRRHAYDTARNPSPRAGESFTALCGQTVAPAPEDMIAGLWLAPTCHACEFQLAARVGWSRSELHRLRISQEGSTA</sequence>
<dbReference type="EMBL" id="CM001440">
    <property type="protein sequence ID" value="EHR60600.1"/>
    <property type="molecule type" value="Genomic_DNA"/>
</dbReference>
<organism evidence="1 2">
    <name type="scientific">Saccharomonospora cyanea NA-134</name>
    <dbReference type="NCBI Taxonomy" id="882082"/>
    <lineage>
        <taxon>Bacteria</taxon>
        <taxon>Bacillati</taxon>
        <taxon>Actinomycetota</taxon>
        <taxon>Actinomycetes</taxon>
        <taxon>Pseudonocardiales</taxon>
        <taxon>Pseudonocardiaceae</taxon>
        <taxon>Saccharomonospora</taxon>
    </lineage>
</organism>
<dbReference type="Gene3D" id="2.30.30.990">
    <property type="entry name" value="Malonyl-[acyl-carrier protein] O-methyltransferase, zinc-finger motif"/>
    <property type="match status" value="1"/>
</dbReference>
<evidence type="ECO:0008006" key="3">
    <source>
        <dbReference type="Google" id="ProtNLM"/>
    </source>
</evidence>
<dbReference type="OrthoDB" id="3556580at2"/>
<gene>
    <name evidence="1" type="ORF">SaccyDRAFT_1702</name>
</gene>